<dbReference type="Pfam" id="PF01422">
    <property type="entry name" value="zf-NF-X1"/>
    <property type="match status" value="11"/>
</dbReference>
<dbReference type="AlphaFoldDB" id="A0A1X7UE07"/>
<protein>
    <recommendedName>
        <fullName evidence="10">RING-type domain-containing protein</fullName>
    </recommendedName>
</protein>
<evidence type="ECO:0000256" key="4">
    <source>
        <dbReference type="ARBA" id="ARBA00022771"/>
    </source>
</evidence>
<feature type="compositionally biased region" description="Acidic residues" evidence="8">
    <location>
        <begin position="79"/>
        <end position="88"/>
    </location>
</feature>
<evidence type="ECO:0000256" key="6">
    <source>
        <dbReference type="PROSITE-ProRule" id="PRU00175"/>
    </source>
</evidence>
<feature type="coiled-coil region" evidence="7">
    <location>
        <begin position="810"/>
        <end position="837"/>
    </location>
</feature>
<dbReference type="EnsemblMetazoa" id="Aqu2.1.25880_001">
    <property type="protein sequence ID" value="Aqu2.1.25880_001"/>
    <property type="gene ID" value="Aqu2.1.25880"/>
</dbReference>
<proteinExistence type="inferred from homology"/>
<dbReference type="GO" id="GO:0000977">
    <property type="term" value="F:RNA polymerase II transcription regulatory region sequence-specific DNA binding"/>
    <property type="evidence" value="ECO:0007669"/>
    <property type="project" value="TreeGrafter"/>
</dbReference>
<organism evidence="11">
    <name type="scientific">Amphimedon queenslandica</name>
    <name type="common">Sponge</name>
    <dbReference type="NCBI Taxonomy" id="400682"/>
    <lineage>
        <taxon>Eukaryota</taxon>
        <taxon>Metazoa</taxon>
        <taxon>Porifera</taxon>
        <taxon>Demospongiae</taxon>
        <taxon>Heteroscleromorpha</taxon>
        <taxon>Haplosclerida</taxon>
        <taxon>Niphatidae</taxon>
        <taxon>Amphimedon</taxon>
    </lineage>
</organism>
<evidence type="ECO:0000256" key="3">
    <source>
        <dbReference type="ARBA" id="ARBA00022737"/>
    </source>
</evidence>
<dbReference type="Proteomes" id="UP000007879">
    <property type="component" value="Unassembled WGS sequence"/>
</dbReference>
<dbReference type="STRING" id="400682.A0A1X7UE07"/>
<dbReference type="SMART" id="SM00438">
    <property type="entry name" value="ZnF_NFX"/>
    <property type="match status" value="11"/>
</dbReference>
<evidence type="ECO:0000256" key="9">
    <source>
        <dbReference type="SAM" id="Phobius"/>
    </source>
</evidence>
<reference evidence="12" key="1">
    <citation type="journal article" date="2010" name="Nature">
        <title>The Amphimedon queenslandica genome and the evolution of animal complexity.</title>
        <authorList>
            <person name="Srivastava M."/>
            <person name="Simakov O."/>
            <person name="Chapman J."/>
            <person name="Fahey B."/>
            <person name="Gauthier M.E."/>
            <person name="Mitros T."/>
            <person name="Richards G.S."/>
            <person name="Conaco C."/>
            <person name="Dacre M."/>
            <person name="Hellsten U."/>
            <person name="Larroux C."/>
            <person name="Putnam N.H."/>
            <person name="Stanke M."/>
            <person name="Adamska M."/>
            <person name="Darling A."/>
            <person name="Degnan S.M."/>
            <person name="Oakley T.H."/>
            <person name="Plachetzki D.C."/>
            <person name="Zhai Y."/>
            <person name="Adamski M."/>
            <person name="Calcino A."/>
            <person name="Cummins S.F."/>
            <person name="Goodstein D.M."/>
            <person name="Harris C."/>
            <person name="Jackson D.J."/>
            <person name="Leys S.P."/>
            <person name="Shu S."/>
            <person name="Woodcroft B.J."/>
            <person name="Vervoort M."/>
            <person name="Kosik K.S."/>
            <person name="Manning G."/>
            <person name="Degnan B.M."/>
            <person name="Rokhsar D.S."/>
        </authorList>
    </citation>
    <scope>NUCLEOTIDE SEQUENCE [LARGE SCALE GENOMIC DNA]</scope>
</reference>
<dbReference type="KEGG" id="aqu:109583849"/>
<evidence type="ECO:0000256" key="7">
    <source>
        <dbReference type="SAM" id="Coils"/>
    </source>
</evidence>
<keyword evidence="5" id="KW-0862">Zinc</keyword>
<feature type="region of interest" description="Disordered" evidence="8">
    <location>
        <begin position="1"/>
        <end position="94"/>
    </location>
</feature>
<dbReference type="SUPFAM" id="SSF57850">
    <property type="entry name" value="RING/U-box"/>
    <property type="match status" value="1"/>
</dbReference>
<feature type="compositionally biased region" description="Basic and acidic residues" evidence="8">
    <location>
        <begin position="62"/>
        <end position="75"/>
    </location>
</feature>
<feature type="domain" description="RING-type" evidence="10">
    <location>
        <begin position="134"/>
        <end position="194"/>
    </location>
</feature>
<dbReference type="GO" id="GO:0000981">
    <property type="term" value="F:DNA-binding transcription factor activity, RNA polymerase II-specific"/>
    <property type="evidence" value="ECO:0007669"/>
    <property type="project" value="TreeGrafter"/>
</dbReference>
<evidence type="ECO:0000256" key="1">
    <source>
        <dbReference type="ARBA" id="ARBA00007269"/>
    </source>
</evidence>
<dbReference type="PROSITE" id="PS50089">
    <property type="entry name" value="ZF_RING_2"/>
    <property type="match status" value="1"/>
</dbReference>
<keyword evidence="12" id="KW-1185">Reference proteome</keyword>
<keyword evidence="3" id="KW-0677">Repeat</keyword>
<dbReference type="GO" id="GO:0005634">
    <property type="term" value="C:nucleus"/>
    <property type="evidence" value="ECO:0007669"/>
    <property type="project" value="InterPro"/>
</dbReference>
<dbReference type="OrthoDB" id="536399at2759"/>
<accession>A0A1X7UE07</accession>
<dbReference type="CDD" id="cd16697">
    <property type="entry name" value="RING-CH-C4HC3_NFXL1"/>
    <property type="match status" value="1"/>
</dbReference>
<dbReference type="GO" id="GO:0008270">
    <property type="term" value="F:zinc ion binding"/>
    <property type="evidence" value="ECO:0007669"/>
    <property type="project" value="UniProtKB-KW"/>
</dbReference>
<dbReference type="InParanoid" id="A0A1X7UE07"/>
<keyword evidence="9" id="KW-0472">Membrane</keyword>
<dbReference type="PANTHER" id="PTHR12360:SF1">
    <property type="entry name" value="NF-X1-TYPE ZINC FINGER PROTEIN NFXL1"/>
    <property type="match status" value="1"/>
</dbReference>
<dbReference type="CDD" id="cd22249">
    <property type="entry name" value="UDM1_RNF168_RNF169-like"/>
    <property type="match status" value="1"/>
</dbReference>
<dbReference type="InterPro" id="IPR034078">
    <property type="entry name" value="NFX1_fam"/>
</dbReference>
<keyword evidence="7" id="KW-0175">Coiled coil</keyword>
<evidence type="ECO:0000256" key="2">
    <source>
        <dbReference type="ARBA" id="ARBA00022723"/>
    </source>
</evidence>
<keyword evidence="4 6" id="KW-0863">Zinc-finger</keyword>
<feature type="transmembrane region" description="Helical" evidence="9">
    <location>
        <begin position="871"/>
        <end position="890"/>
    </location>
</feature>
<evidence type="ECO:0000256" key="8">
    <source>
        <dbReference type="SAM" id="MobiDB-lite"/>
    </source>
</evidence>
<evidence type="ECO:0000313" key="11">
    <source>
        <dbReference type="EnsemblMetazoa" id="Aqu2.1.25880_001"/>
    </source>
</evidence>
<dbReference type="FunCoup" id="A0A1X7UE07">
    <property type="interactions" value="555"/>
</dbReference>
<keyword evidence="2" id="KW-0479">Metal-binding</keyword>
<reference evidence="11" key="2">
    <citation type="submission" date="2017-05" db="UniProtKB">
        <authorList>
            <consortium name="EnsemblMetazoa"/>
        </authorList>
    </citation>
    <scope>IDENTIFICATION</scope>
</reference>
<feature type="compositionally biased region" description="Polar residues" evidence="8">
    <location>
        <begin position="21"/>
        <end position="34"/>
    </location>
</feature>
<dbReference type="EnsemblMetazoa" id="XM_019999343.1">
    <property type="protein sequence ID" value="XP_019854902.1"/>
    <property type="gene ID" value="LOC109583849"/>
</dbReference>
<dbReference type="CDD" id="cd06008">
    <property type="entry name" value="NF-X1-zinc-finger"/>
    <property type="match status" value="5"/>
</dbReference>
<dbReference type="InterPro" id="IPR001841">
    <property type="entry name" value="Znf_RING"/>
</dbReference>
<evidence type="ECO:0000259" key="10">
    <source>
        <dbReference type="PROSITE" id="PS50089"/>
    </source>
</evidence>
<keyword evidence="9" id="KW-1133">Transmembrane helix</keyword>
<keyword evidence="9" id="KW-0812">Transmembrane</keyword>
<sequence>MCSDWTTFKTREKGNKRKGTNRSTDGQKGANGNTEVIRKRKTAGKPVPSQKTMAMVQSIKESGSKYLEKRKKEDPLEGSSEEEEEEDGHGESKREELLKKTLKEYYSSLPSDKTEMKDLPEFFSEAFMASSSACLICLSSIRRVQPVWSCLQCFCLFHLQCIQHWIKDGTQSHALLSAHLFPDQERQWACPKCRRDYPLSQTPKVYVCFCGKVEDPVDDPWVLPHSCGEICNKGLVPSCGHRCVSLCHPGPCPPCPKTISVSCYCGRGGLVVKRCGSKGWSCGRVCRKILSCSQHVCESKCHEGECPQCQYTLEQECRCGRRREEKPCAQLDWQCNQVCDKKLSCGHHSCEEVCHTGVCGDCPRGRPRACPCTKTTHSLSCTADVPTCGDTCGKKLSCGVHKCMRLCHYGDCGHCIQRITKSCRCKKKTKEITCGTEFLCEAKCTNTRQCGRHLCKRKCCDGQCPPCEQSCGRTLVCGHHKCSAPCHPGDCYPCSLTITLTCRCGKTKRHALCIQRQRVRPPLCREPCLAPPKCHHLSRAPHRCHNGPCPPCSFVCGLVHEGCGHSCPSVCHTEPRSKPKESAPMDATLPWDQMKLILQRYEEDMKQLIVDPCPSCIVLVPQICIGGHEVRNFPCSERHPYACGKKCGRVLSCSNHYCERPCHNVVNPPSDNEAGEDCSSCELDCQKPRPLGCTHTCKLPCHPGDCPQCMHSIRLRCHCSTMPITLHCHVWTSTDDDQKSKLQACNNQCTKLLSCGHRCSYSCHSGNCSPVDQCSQKVTFRCLCKRLKKDLKCYENEKRPVCNEECSRIKKEKEEERARKHAEAMAEEERVKEAEREALLRRIQGQPRKKKNRKLQESKSIEPSCLVKHKLKIIVAIIVIITLGIVLLIFS</sequence>
<evidence type="ECO:0000313" key="12">
    <source>
        <dbReference type="Proteomes" id="UP000007879"/>
    </source>
</evidence>
<comment type="similarity">
    <text evidence="1">Belongs to the NFX1 family.</text>
</comment>
<gene>
    <name evidence="11" type="primary">109583849</name>
</gene>
<dbReference type="InterPro" id="IPR000967">
    <property type="entry name" value="Znf_NFX1"/>
</dbReference>
<evidence type="ECO:0000256" key="5">
    <source>
        <dbReference type="ARBA" id="ARBA00022833"/>
    </source>
</evidence>
<name>A0A1X7UE07_AMPQE</name>
<dbReference type="PANTHER" id="PTHR12360">
    <property type="entry name" value="NUCLEAR TRANSCRIPTION FACTOR, X-BOX BINDING 1 NFX1"/>
    <property type="match status" value="1"/>
</dbReference>